<dbReference type="Gene3D" id="3.90.1200.10">
    <property type="match status" value="1"/>
</dbReference>
<dbReference type="STRING" id="1920490.GCA_001895925_03656"/>
<feature type="domain" description="Aminoglycoside phosphotransferase" evidence="1">
    <location>
        <begin position="34"/>
        <end position="261"/>
    </location>
</feature>
<keyword evidence="3" id="KW-1185">Reference proteome</keyword>
<dbReference type="InterPro" id="IPR011009">
    <property type="entry name" value="Kinase-like_dom_sf"/>
</dbReference>
<dbReference type="GO" id="GO:0016740">
    <property type="term" value="F:transferase activity"/>
    <property type="evidence" value="ECO:0007669"/>
    <property type="project" value="UniProtKB-KW"/>
</dbReference>
<reference evidence="2 3" key="1">
    <citation type="submission" date="2018-02" db="EMBL/GenBank/DDBJ databases">
        <authorList>
            <person name="Cohen D.B."/>
            <person name="Kent A.D."/>
        </authorList>
    </citation>
    <scope>NUCLEOTIDE SEQUENCE [LARGE SCALE GENOMIC DNA]</scope>
    <source>
        <strain evidence="2 3">ULC007</strain>
    </source>
</reference>
<dbReference type="Proteomes" id="UP000238634">
    <property type="component" value="Unassembled WGS sequence"/>
</dbReference>
<evidence type="ECO:0000259" key="1">
    <source>
        <dbReference type="Pfam" id="PF01636"/>
    </source>
</evidence>
<proteinExistence type="predicted"/>
<accession>A0A2T1DI75</accession>
<dbReference type="PANTHER" id="PTHR21310">
    <property type="entry name" value="AMINOGLYCOSIDE PHOSPHOTRANSFERASE-RELATED-RELATED"/>
    <property type="match status" value="1"/>
</dbReference>
<reference evidence="2 3" key="2">
    <citation type="submission" date="2018-03" db="EMBL/GenBank/DDBJ databases">
        <title>The ancient ancestry and fast evolution of plastids.</title>
        <authorList>
            <person name="Moore K.R."/>
            <person name="Magnabosco C."/>
            <person name="Momper L."/>
            <person name="Gold D.A."/>
            <person name="Bosak T."/>
            <person name="Fournier G.P."/>
        </authorList>
    </citation>
    <scope>NUCLEOTIDE SEQUENCE [LARGE SCALE GENOMIC DNA]</scope>
    <source>
        <strain evidence="2 3">ULC007</strain>
    </source>
</reference>
<dbReference type="InterPro" id="IPR002575">
    <property type="entry name" value="Aminoglycoside_PTrfase"/>
</dbReference>
<evidence type="ECO:0000313" key="3">
    <source>
        <dbReference type="Proteomes" id="UP000238634"/>
    </source>
</evidence>
<keyword evidence="2" id="KW-0808">Transferase</keyword>
<organism evidence="2 3">
    <name type="scientific">Phormidesmis priestleyi ULC007</name>
    <dbReference type="NCBI Taxonomy" id="1920490"/>
    <lineage>
        <taxon>Bacteria</taxon>
        <taxon>Bacillati</taxon>
        <taxon>Cyanobacteriota</taxon>
        <taxon>Cyanophyceae</taxon>
        <taxon>Leptolyngbyales</taxon>
        <taxon>Leptolyngbyaceae</taxon>
        <taxon>Phormidesmis</taxon>
    </lineage>
</organism>
<dbReference type="CDD" id="cd05155">
    <property type="entry name" value="APH_ChoK_like_1"/>
    <property type="match status" value="1"/>
</dbReference>
<protein>
    <submittedName>
        <fullName evidence="2">Phosphotransferase</fullName>
    </submittedName>
</protein>
<dbReference type="PANTHER" id="PTHR21310:SF42">
    <property type="entry name" value="BIFUNCTIONAL AAC_APH"/>
    <property type="match status" value="1"/>
</dbReference>
<evidence type="ECO:0000313" key="2">
    <source>
        <dbReference type="EMBL" id="PSB20210.1"/>
    </source>
</evidence>
<comment type="caution">
    <text evidence="2">The sequence shown here is derived from an EMBL/GenBank/DDBJ whole genome shotgun (WGS) entry which is preliminary data.</text>
</comment>
<dbReference type="EMBL" id="PVWG01000007">
    <property type="protein sequence ID" value="PSB20210.1"/>
    <property type="molecule type" value="Genomic_DNA"/>
</dbReference>
<dbReference type="Pfam" id="PF01636">
    <property type="entry name" value="APH"/>
    <property type="match status" value="1"/>
</dbReference>
<dbReference type="OrthoDB" id="3806873at2"/>
<dbReference type="Gene3D" id="3.30.200.20">
    <property type="entry name" value="Phosphorylase Kinase, domain 1"/>
    <property type="match status" value="1"/>
</dbReference>
<name>A0A2T1DI75_9CYAN</name>
<dbReference type="AlphaFoldDB" id="A0A2T1DI75"/>
<dbReference type="InterPro" id="IPR051678">
    <property type="entry name" value="AGP_Transferase"/>
</dbReference>
<gene>
    <name evidence="2" type="ORF">C7B65_09200</name>
</gene>
<sequence>MCMLGTPSAEVEIDALLVSQLLTEQHPDLQNLSIQFVDSGWDNAMFHLGDRLAVRLPRRAIAARLLEKEQHWLPQLAKQLPIAVPVPHRIGLPSPLYPWHWSIIPWLSGQTADEIRLNMNHARQFALFLKALHIAAPDNAPKNPFRGVPLIQRVTMMNERMQRVEAQTAVITPTLRSLWQQAVDAPIDLESTWIHGDLHSRNILVDKSGIKGVIDWGDLAVGDRATDLAAFWYLFPEQHLRQPAIKAYGEVSEATLARAKGWAILFGVVLLDSGLVDHSQYAAIGQKILQCVDQS</sequence>
<dbReference type="SUPFAM" id="SSF56112">
    <property type="entry name" value="Protein kinase-like (PK-like)"/>
    <property type="match status" value="1"/>
</dbReference>